<dbReference type="InterPro" id="IPR036282">
    <property type="entry name" value="Glutathione-S-Trfase_C_sf"/>
</dbReference>
<dbReference type="Gene3D" id="1.20.1050.10">
    <property type="match status" value="1"/>
</dbReference>
<dbReference type="EMBL" id="VDGE01000014">
    <property type="protein sequence ID" value="TNC72886.1"/>
    <property type="molecule type" value="Genomic_DNA"/>
</dbReference>
<dbReference type="GO" id="GO:0006749">
    <property type="term" value="P:glutathione metabolic process"/>
    <property type="evidence" value="ECO:0007669"/>
    <property type="project" value="TreeGrafter"/>
</dbReference>
<comment type="caution">
    <text evidence="2">The sequence shown here is derived from an EMBL/GenBank/DDBJ whole genome shotgun (WGS) entry which is preliminary data.</text>
</comment>
<organism evidence="2 3">
    <name type="scientific">Janthinobacterium lividum</name>
    <dbReference type="NCBI Taxonomy" id="29581"/>
    <lineage>
        <taxon>Bacteria</taxon>
        <taxon>Pseudomonadati</taxon>
        <taxon>Pseudomonadota</taxon>
        <taxon>Betaproteobacteria</taxon>
        <taxon>Burkholderiales</taxon>
        <taxon>Oxalobacteraceae</taxon>
        <taxon>Janthinobacterium</taxon>
    </lineage>
</organism>
<dbReference type="Pfam" id="PF13417">
    <property type="entry name" value="GST_N_3"/>
    <property type="match status" value="1"/>
</dbReference>
<dbReference type="CDD" id="cd00570">
    <property type="entry name" value="GST_N_family"/>
    <property type="match status" value="1"/>
</dbReference>
<sequence length="201" mass="22263">MILIGMLDSPYVRRVAIGMKVLGLEHEHRPLSVFSDFDQVQAINPAVKVPTLVTGDGQVLMDSTLILAYLEELAAHAPRIRPEPEPARLRALCQTSYALAACDKAVQIVYERRLRPQEKQHQPWLDRIQLQLHGAWRQLEASLREEAPDCLSMTGITIAVAWSFAQQMVPDVMAASDYPAVAALTALAERQPVFLATPMAG</sequence>
<evidence type="ECO:0000313" key="2">
    <source>
        <dbReference type="EMBL" id="TNC72886.1"/>
    </source>
</evidence>
<accession>A0A5C4NIK5</accession>
<dbReference type="GO" id="GO:0006559">
    <property type="term" value="P:L-phenylalanine catabolic process"/>
    <property type="evidence" value="ECO:0007669"/>
    <property type="project" value="TreeGrafter"/>
</dbReference>
<evidence type="ECO:0000313" key="3">
    <source>
        <dbReference type="Proteomes" id="UP000305681"/>
    </source>
</evidence>
<dbReference type="SUPFAM" id="SSF47616">
    <property type="entry name" value="GST C-terminal domain-like"/>
    <property type="match status" value="1"/>
</dbReference>
<dbReference type="AlphaFoldDB" id="A0A5C4NIK5"/>
<feature type="domain" description="GST N-terminal" evidence="1">
    <location>
        <begin position="1"/>
        <end position="78"/>
    </location>
</feature>
<protein>
    <submittedName>
        <fullName evidence="2">Glutathione S-transferase</fullName>
    </submittedName>
</protein>
<proteinExistence type="predicted"/>
<dbReference type="SUPFAM" id="SSF52833">
    <property type="entry name" value="Thioredoxin-like"/>
    <property type="match status" value="1"/>
</dbReference>
<dbReference type="RefSeq" id="WP_139092404.1">
    <property type="nucleotide sequence ID" value="NZ_VDGE01000014.1"/>
</dbReference>
<dbReference type="Proteomes" id="UP000305681">
    <property type="component" value="Unassembled WGS sequence"/>
</dbReference>
<dbReference type="InterPro" id="IPR004045">
    <property type="entry name" value="Glutathione_S-Trfase_N"/>
</dbReference>
<dbReference type="CDD" id="cd03205">
    <property type="entry name" value="GST_C_6"/>
    <property type="match status" value="1"/>
</dbReference>
<dbReference type="GO" id="GO:0004364">
    <property type="term" value="F:glutathione transferase activity"/>
    <property type="evidence" value="ECO:0007669"/>
    <property type="project" value="TreeGrafter"/>
</dbReference>
<dbReference type="PANTHER" id="PTHR42673:SF21">
    <property type="entry name" value="GLUTATHIONE S-TRANSFERASE YFCF"/>
    <property type="match status" value="1"/>
</dbReference>
<name>A0A5C4NIK5_9BURK</name>
<dbReference type="Gene3D" id="3.40.30.10">
    <property type="entry name" value="Glutaredoxin"/>
    <property type="match status" value="1"/>
</dbReference>
<dbReference type="PANTHER" id="PTHR42673">
    <property type="entry name" value="MALEYLACETOACETATE ISOMERASE"/>
    <property type="match status" value="1"/>
</dbReference>
<keyword evidence="2" id="KW-0808">Transferase</keyword>
<dbReference type="GO" id="GO:0016034">
    <property type="term" value="F:maleylacetoacetate isomerase activity"/>
    <property type="evidence" value="ECO:0007669"/>
    <property type="project" value="TreeGrafter"/>
</dbReference>
<gene>
    <name evidence="2" type="ORF">FHI69_25135</name>
</gene>
<evidence type="ECO:0000259" key="1">
    <source>
        <dbReference type="PROSITE" id="PS50404"/>
    </source>
</evidence>
<reference evidence="2 3" key="1">
    <citation type="submission" date="2019-06" db="EMBL/GenBank/DDBJ databases">
        <title>Genome sequence of Janthinobacterium lividum UCD_MED1.</title>
        <authorList>
            <person name="De Leon M.E."/>
            <person name="Jospin G."/>
        </authorList>
    </citation>
    <scope>NUCLEOTIDE SEQUENCE [LARGE SCALE GENOMIC DNA]</scope>
    <source>
        <strain evidence="2 3">UCD_MED1</strain>
    </source>
</reference>
<dbReference type="PROSITE" id="PS50404">
    <property type="entry name" value="GST_NTER"/>
    <property type="match status" value="1"/>
</dbReference>
<dbReference type="InterPro" id="IPR036249">
    <property type="entry name" value="Thioredoxin-like_sf"/>
</dbReference>